<proteinExistence type="predicted"/>
<dbReference type="EMBL" id="JANFQO010000006">
    <property type="protein sequence ID" value="MCQ4164711.1"/>
    <property type="molecule type" value="Genomic_DNA"/>
</dbReference>
<keyword evidence="2" id="KW-1185">Reference proteome</keyword>
<name>A0ABT1QR11_9GAMM</name>
<dbReference type="Proteomes" id="UP001165498">
    <property type="component" value="Unassembled WGS sequence"/>
</dbReference>
<gene>
    <name evidence="1" type="ORF">NM961_08310</name>
</gene>
<evidence type="ECO:0000313" key="2">
    <source>
        <dbReference type="Proteomes" id="UP001165498"/>
    </source>
</evidence>
<reference evidence="1" key="1">
    <citation type="submission" date="2022-07" db="EMBL/GenBank/DDBJ databases">
        <title>Tahibacter sp., a new gammaproteobacterium isolated from the silt sample collected at pig farm.</title>
        <authorList>
            <person name="Chen H."/>
        </authorList>
    </citation>
    <scope>NUCLEOTIDE SEQUENCE</scope>
    <source>
        <strain evidence="1">P2K</strain>
    </source>
</reference>
<dbReference type="RefSeq" id="WP_255913605.1">
    <property type="nucleotide sequence ID" value="NZ_JANFQO010000006.1"/>
</dbReference>
<organism evidence="1 2">
    <name type="scientific">Tahibacter harae</name>
    <dbReference type="NCBI Taxonomy" id="2963937"/>
    <lineage>
        <taxon>Bacteria</taxon>
        <taxon>Pseudomonadati</taxon>
        <taxon>Pseudomonadota</taxon>
        <taxon>Gammaproteobacteria</taxon>
        <taxon>Lysobacterales</taxon>
        <taxon>Rhodanobacteraceae</taxon>
        <taxon>Tahibacter</taxon>
    </lineage>
</organism>
<protein>
    <submittedName>
        <fullName evidence="1">Uncharacterized protein</fullName>
    </submittedName>
</protein>
<comment type="caution">
    <text evidence="1">The sequence shown here is derived from an EMBL/GenBank/DDBJ whole genome shotgun (WGS) entry which is preliminary data.</text>
</comment>
<accession>A0ABT1QR11</accession>
<sequence>MLNTASTAERVPLQNRLVIYFQFCISQRGGIGPVPLRKLWETVARSRNVKVSRALRSNSDGFIYSLAAASGLDDLARVEAELRQRLVAQVLGEVTLLTRVAG</sequence>
<evidence type="ECO:0000313" key="1">
    <source>
        <dbReference type="EMBL" id="MCQ4164711.1"/>
    </source>
</evidence>